<keyword evidence="2" id="KW-0238">DNA-binding</keyword>
<evidence type="ECO:0000256" key="2">
    <source>
        <dbReference type="ARBA" id="ARBA00023125"/>
    </source>
</evidence>
<keyword evidence="1" id="KW-0805">Transcription regulation</keyword>
<dbReference type="InterPro" id="IPR018356">
    <property type="entry name" value="Tscrpt_reg_HTH_DeoR_CS"/>
</dbReference>
<dbReference type="PANTHER" id="PTHR30146:SF155">
    <property type="entry name" value="ALANINE RACEMASE"/>
    <property type="match status" value="1"/>
</dbReference>
<name>A0A6N9YH00_9ACTN</name>
<dbReference type="PRINTS" id="PR00037">
    <property type="entry name" value="HTHLACR"/>
</dbReference>
<organism evidence="5 6">
    <name type="scientific">Phytoactinopolyspora alkaliphila</name>
    <dbReference type="NCBI Taxonomy" id="1783498"/>
    <lineage>
        <taxon>Bacteria</taxon>
        <taxon>Bacillati</taxon>
        <taxon>Actinomycetota</taxon>
        <taxon>Actinomycetes</taxon>
        <taxon>Jiangellales</taxon>
        <taxon>Jiangellaceae</taxon>
        <taxon>Phytoactinopolyspora</taxon>
    </lineage>
</organism>
<dbReference type="Proteomes" id="UP000469185">
    <property type="component" value="Unassembled WGS sequence"/>
</dbReference>
<dbReference type="GO" id="GO:0003700">
    <property type="term" value="F:DNA-binding transcription factor activity"/>
    <property type="evidence" value="ECO:0007669"/>
    <property type="project" value="InterPro"/>
</dbReference>
<dbReference type="InterPro" id="IPR001034">
    <property type="entry name" value="DeoR_HTH"/>
</dbReference>
<dbReference type="InterPro" id="IPR036390">
    <property type="entry name" value="WH_DNA-bd_sf"/>
</dbReference>
<dbReference type="AlphaFoldDB" id="A0A6N9YH00"/>
<evidence type="ECO:0000313" key="5">
    <source>
        <dbReference type="EMBL" id="NED94273.1"/>
    </source>
</evidence>
<dbReference type="SUPFAM" id="SSF46785">
    <property type="entry name" value="Winged helix' DNA-binding domain"/>
    <property type="match status" value="1"/>
</dbReference>
<feature type="domain" description="HTH deoR-type" evidence="4">
    <location>
        <begin position="3"/>
        <end position="58"/>
    </location>
</feature>
<dbReference type="EMBL" id="JAAGOB010000001">
    <property type="protein sequence ID" value="NED94273.1"/>
    <property type="molecule type" value="Genomic_DNA"/>
</dbReference>
<dbReference type="RefSeq" id="WP_163815817.1">
    <property type="nucleotide sequence ID" value="NZ_JAAGOB010000001.1"/>
</dbReference>
<dbReference type="InterPro" id="IPR036388">
    <property type="entry name" value="WH-like_DNA-bd_sf"/>
</dbReference>
<dbReference type="InterPro" id="IPR046335">
    <property type="entry name" value="LacI/GalR-like_sensor"/>
</dbReference>
<keyword evidence="6" id="KW-1185">Reference proteome</keyword>
<protein>
    <submittedName>
        <fullName evidence="5">DeoR/GlpR family transcriptional regulator</fullName>
    </submittedName>
</protein>
<accession>A0A6N9YH00</accession>
<evidence type="ECO:0000259" key="4">
    <source>
        <dbReference type="PROSITE" id="PS51000"/>
    </source>
</evidence>
<keyword evidence="3" id="KW-0804">Transcription</keyword>
<sequence>MLAVDRQARILETVRSRGVVRLRELTEELGVSVATVRRDVTTLAERGLVDRSHGSIKSTDSGNGDHSPALARVGESVEAVPGQPEKPAFTLGMLVPSTTYYYPDVVRGARAAAATLGARLVLGISYYDPATDRLRVDEMLAGGVDGLLITTSVPLSKQDETTAWLASLPVPTVLVERRITLGTGIEHVESVASDHVYGACLAVRHLVGLGHNSITLVVRRDTPNRWLIEEGYKTGLDEFGLKRLPPITTPHPEYDPATFDHAIKGVVDDVVRGRISALLVHNDQDAIVLIQRLHGAGARVPRDVAVVSYDDEVAGLIDTPLTAVAPPKQDVGRSAVELLIARLAHGAERAKRHLILLPELRIRQSCGAARR</sequence>
<dbReference type="InterPro" id="IPR028082">
    <property type="entry name" value="Peripla_BP_I"/>
</dbReference>
<dbReference type="SMART" id="SM00420">
    <property type="entry name" value="HTH_DEOR"/>
    <property type="match status" value="1"/>
</dbReference>
<proteinExistence type="predicted"/>
<dbReference type="Pfam" id="PF08220">
    <property type="entry name" value="HTH_DeoR"/>
    <property type="match status" value="1"/>
</dbReference>
<reference evidence="5 6" key="1">
    <citation type="submission" date="2020-02" db="EMBL/GenBank/DDBJ databases">
        <authorList>
            <person name="Li X.-J."/>
            <person name="Feng X.-M."/>
        </authorList>
    </citation>
    <scope>NUCLEOTIDE SEQUENCE [LARGE SCALE GENOMIC DNA]</scope>
    <source>
        <strain evidence="5 6">CGMCC 4.7225</strain>
    </source>
</reference>
<dbReference type="PROSITE" id="PS00894">
    <property type="entry name" value="HTH_DEOR_1"/>
    <property type="match status" value="1"/>
</dbReference>
<dbReference type="Gene3D" id="1.10.10.10">
    <property type="entry name" value="Winged helix-like DNA-binding domain superfamily/Winged helix DNA-binding domain"/>
    <property type="match status" value="1"/>
</dbReference>
<evidence type="ECO:0000313" key="6">
    <source>
        <dbReference type="Proteomes" id="UP000469185"/>
    </source>
</evidence>
<evidence type="ECO:0000256" key="1">
    <source>
        <dbReference type="ARBA" id="ARBA00023015"/>
    </source>
</evidence>
<dbReference type="SUPFAM" id="SSF53822">
    <property type="entry name" value="Periplasmic binding protein-like I"/>
    <property type="match status" value="1"/>
</dbReference>
<evidence type="ECO:0000256" key="3">
    <source>
        <dbReference type="ARBA" id="ARBA00023163"/>
    </source>
</evidence>
<dbReference type="PROSITE" id="PS51000">
    <property type="entry name" value="HTH_DEOR_2"/>
    <property type="match status" value="1"/>
</dbReference>
<gene>
    <name evidence="5" type="ORF">G1H11_03005</name>
</gene>
<dbReference type="Gene3D" id="3.40.50.2300">
    <property type="match status" value="2"/>
</dbReference>
<comment type="caution">
    <text evidence="5">The sequence shown here is derived from an EMBL/GenBank/DDBJ whole genome shotgun (WGS) entry which is preliminary data.</text>
</comment>
<dbReference type="Pfam" id="PF13377">
    <property type="entry name" value="Peripla_BP_3"/>
    <property type="match status" value="1"/>
</dbReference>
<dbReference type="GO" id="GO:0000976">
    <property type="term" value="F:transcription cis-regulatory region binding"/>
    <property type="evidence" value="ECO:0007669"/>
    <property type="project" value="TreeGrafter"/>
</dbReference>
<dbReference type="PANTHER" id="PTHR30146">
    <property type="entry name" value="LACI-RELATED TRANSCRIPTIONAL REPRESSOR"/>
    <property type="match status" value="1"/>
</dbReference>
<dbReference type="CDD" id="cd06267">
    <property type="entry name" value="PBP1_LacI_sugar_binding-like"/>
    <property type="match status" value="1"/>
</dbReference>